<keyword evidence="6 8" id="KW-0472">Membrane</keyword>
<evidence type="ECO:0000256" key="1">
    <source>
        <dbReference type="ARBA" id="ARBA00004651"/>
    </source>
</evidence>
<feature type="transmembrane region" description="Helical" evidence="8">
    <location>
        <begin position="58"/>
        <end position="79"/>
    </location>
</feature>
<dbReference type="InterPro" id="IPR045324">
    <property type="entry name" value="Small_multidrug_res"/>
</dbReference>
<evidence type="ECO:0000256" key="4">
    <source>
        <dbReference type="ARBA" id="ARBA00022692"/>
    </source>
</evidence>
<dbReference type="EMBL" id="JAWJYN010000002">
    <property type="protein sequence ID" value="MDZ8162132.1"/>
    <property type="molecule type" value="Genomic_DNA"/>
</dbReference>
<organism evidence="9 10">
    <name type="scientific">Microbacterium aquimaris</name>
    <dbReference type="NCBI Taxonomy" id="459816"/>
    <lineage>
        <taxon>Bacteria</taxon>
        <taxon>Bacillati</taxon>
        <taxon>Actinomycetota</taxon>
        <taxon>Actinomycetes</taxon>
        <taxon>Micrococcales</taxon>
        <taxon>Microbacteriaceae</taxon>
        <taxon>Microbacterium</taxon>
    </lineage>
</organism>
<dbReference type="PANTHER" id="PTHR30561">
    <property type="entry name" value="SMR FAMILY PROTON-DEPENDENT DRUG EFFLUX TRANSPORTER SUGE"/>
    <property type="match status" value="1"/>
</dbReference>
<evidence type="ECO:0000256" key="2">
    <source>
        <dbReference type="ARBA" id="ARBA00022448"/>
    </source>
</evidence>
<dbReference type="InterPro" id="IPR000390">
    <property type="entry name" value="Small_drug/metabolite_transptr"/>
</dbReference>
<evidence type="ECO:0000256" key="8">
    <source>
        <dbReference type="SAM" id="Phobius"/>
    </source>
</evidence>
<feature type="transmembrane region" description="Helical" evidence="8">
    <location>
        <begin position="31"/>
        <end position="51"/>
    </location>
</feature>
<evidence type="ECO:0000256" key="7">
    <source>
        <dbReference type="RuleBase" id="RU003942"/>
    </source>
</evidence>
<evidence type="ECO:0000313" key="10">
    <source>
        <dbReference type="Proteomes" id="UP001291912"/>
    </source>
</evidence>
<comment type="subcellular location">
    <subcellularLocation>
        <location evidence="1 7">Cell membrane</location>
        <topology evidence="1 7">Multi-pass membrane protein</topology>
    </subcellularLocation>
</comment>
<feature type="transmembrane region" description="Helical" evidence="8">
    <location>
        <begin position="85"/>
        <end position="105"/>
    </location>
</feature>
<dbReference type="Proteomes" id="UP001291912">
    <property type="component" value="Unassembled WGS sequence"/>
</dbReference>
<keyword evidence="4 7" id="KW-0812">Transmembrane</keyword>
<dbReference type="PANTHER" id="PTHR30561:SF1">
    <property type="entry name" value="MULTIDRUG TRANSPORTER EMRE"/>
    <property type="match status" value="1"/>
</dbReference>
<name>A0ABU5N814_9MICO</name>
<comment type="caution">
    <text evidence="9">The sequence shown here is derived from an EMBL/GenBank/DDBJ whole genome shotgun (WGS) entry which is preliminary data.</text>
</comment>
<dbReference type="RefSeq" id="WP_194424617.1">
    <property type="nucleotide sequence ID" value="NZ_BAAAPT010000002.1"/>
</dbReference>
<protein>
    <submittedName>
        <fullName evidence="9">Multidrug efflux SMR transporter</fullName>
    </submittedName>
</protein>
<accession>A0ABU5N814</accession>
<evidence type="ECO:0000256" key="3">
    <source>
        <dbReference type="ARBA" id="ARBA00022475"/>
    </source>
</evidence>
<gene>
    <name evidence="9" type="ORF">R2Q92_09790</name>
</gene>
<reference evidence="9 10" key="1">
    <citation type="submission" date="2023-10" db="EMBL/GenBank/DDBJ databases">
        <title>Microbacterium xanthum sp. nov., isolated from seaweed.</title>
        <authorList>
            <person name="Lee S.D."/>
        </authorList>
    </citation>
    <scope>NUCLEOTIDE SEQUENCE [LARGE SCALE GENOMIC DNA]</scope>
    <source>
        <strain evidence="9 10">KCTC 19124</strain>
    </source>
</reference>
<evidence type="ECO:0000256" key="5">
    <source>
        <dbReference type="ARBA" id="ARBA00022989"/>
    </source>
</evidence>
<keyword evidence="10" id="KW-1185">Reference proteome</keyword>
<dbReference type="InterPro" id="IPR037185">
    <property type="entry name" value="EmrE-like"/>
</dbReference>
<sequence>MTWLLLTGAIVFEVTGTMSLRASEGFKKRVWIVPVVVSYLLAFTMLFLCLANGMPVGVAYGIWSACGVALTAVLAHFLFKEPFTWVMGLGIVAIAGGVLLIELGASH</sequence>
<evidence type="ECO:0000256" key="6">
    <source>
        <dbReference type="ARBA" id="ARBA00023136"/>
    </source>
</evidence>
<dbReference type="Gene3D" id="1.10.3730.20">
    <property type="match status" value="1"/>
</dbReference>
<dbReference type="Pfam" id="PF00893">
    <property type="entry name" value="Multi_Drug_Res"/>
    <property type="match status" value="1"/>
</dbReference>
<keyword evidence="3" id="KW-1003">Cell membrane</keyword>
<evidence type="ECO:0000313" key="9">
    <source>
        <dbReference type="EMBL" id="MDZ8162132.1"/>
    </source>
</evidence>
<keyword evidence="5 8" id="KW-1133">Transmembrane helix</keyword>
<comment type="similarity">
    <text evidence="7">Belongs to the drug/metabolite transporter (DMT) superfamily. Small multidrug resistance (SMR) (TC 2.A.7.1) family.</text>
</comment>
<dbReference type="SUPFAM" id="SSF103481">
    <property type="entry name" value="Multidrug resistance efflux transporter EmrE"/>
    <property type="match status" value="1"/>
</dbReference>
<proteinExistence type="inferred from homology"/>
<keyword evidence="2" id="KW-0813">Transport</keyword>